<dbReference type="EMBL" id="OX596105">
    <property type="protein sequence ID" value="CAN0144628.1"/>
    <property type="molecule type" value="Genomic_DNA"/>
</dbReference>
<proteinExistence type="predicted"/>
<accession>A0AC59Z1A7</accession>
<protein>
    <submittedName>
        <fullName evidence="1">Uncharacterized protein</fullName>
    </submittedName>
</protein>
<reference evidence="1" key="2">
    <citation type="submission" date="2025-03" db="EMBL/GenBank/DDBJ databases">
        <authorList>
            <consortium name="ELIXIR-Norway"/>
            <consortium name="Elixir Norway"/>
        </authorList>
    </citation>
    <scope>NUCLEOTIDE SEQUENCE</scope>
</reference>
<name>A0AC59Z1A7_RANTA</name>
<organism evidence="1 2">
    <name type="scientific">Rangifer tarandus platyrhynchus</name>
    <name type="common">Svalbard reindeer</name>
    <dbReference type="NCBI Taxonomy" id="3082113"/>
    <lineage>
        <taxon>Eukaryota</taxon>
        <taxon>Metazoa</taxon>
        <taxon>Chordata</taxon>
        <taxon>Craniata</taxon>
        <taxon>Vertebrata</taxon>
        <taxon>Euteleostomi</taxon>
        <taxon>Mammalia</taxon>
        <taxon>Eutheria</taxon>
        <taxon>Laurasiatheria</taxon>
        <taxon>Artiodactyla</taxon>
        <taxon>Ruminantia</taxon>
        <taxon>Pecora</taxon>
        <taxon>Cervidae</taxon>
        <taxon>Odocoileinae</taxon>
        <taxon>Rangifer</taxon>
    </lineage>
</organism>
<evidence type="ECO:0000313" key="1">
    <source>
        <dbReference type="EMBL" id="CAN0144628.1"/>
    </source>
</evidence>
<evidence type="ECO:0000313" key="2">
    <source>
        <dbReference type="Proteomes" id="UP001162501"/>
    </source>
</evidence>
<gene>
    <name evidence="1" type="ORF">MRATA1EN22A_LOCUS12726</name>
</gene>
<dbReference type="Proteomes" id="UP001162501">
    <property type="component" value="Chromosome 21"/>
</dbReference>
<reference evidence="1" key="1">
    <citation type="submission" date="2023-05" db="EMBL/GenBank/DDBJ databases">
        <authorList>
            <consortium name="ELIXIR-Norway"/>
        </authorList>
    </citation>
    <scope>NUCLEOTIDE SEQUENCE</scope>
</reference>
<sequence length="216" mass="22768">MQRALKVLTGHSGELEGNAAGDAAAADDNSSVDDEGDSNSCPPLSPFCLPGSFTCSKSLNPAATQPNSSSDPRSRTRGGVREKMEHGGCKGVSRWERCLRRHPGTANLRFRRWFLGLPLAATSVPLSLLSGCVGGSPKESRQGANKVRHQAAQGSQTRQEVTRGDRKSPCAHRDPSRLPESPGGLAACCGVGGAPGSPQLCRPGRQTERETIRGSR</sequence>